<gene>
    <name evidence="4" type="ORF">DCO61_08265</name>
</gene>
<dbReference type="PANTHER" id="PTHR30290">
    <property type="entry name" value="PERIPLASMIC BINDING COMPONENT OF ABC TRANSPORTER"/>
    <property type="match status" value="1"/>
</dbReference>
<feature type="region of interest" description="Disordered" evidence="2">
    <location>
        <begin position="360"/>
        <end position="424"/>
    </location>
</feature>
<feature type="domain" description="Solute-binding protein family 5" evidence="3">
    <location>
        <begin position="68"/>
        <end position="371"/>
    </location>
</feature>
<evidence type="ECO:0000256" key="2">
    <source>
        <dbReference type="SAM" id="MobiDB-lite"/>
    </source>
</evidence>
<sequence>MQGEPRHKNAKNLPYANPNAKKGGTFKAMALGGFDSLDLFVLKGNKADSLNLIYDTLMSQSLDEPYAIYPLIADKLSIASDYSGVRFHINPRARFADGSKIKASDVKFSFDMLIEKGDPTQARYYADVAESKVISDEIIEFRFKNTQNKELPFILTQLNIVPRDFYMESNENTYGLKPLRIPLGSGPYRISNYKINSQITYERNADYWAKDLMVNRGAYNFDKIIIEYYKDENVALQGFLSGEYDFRFEPSAKAWANSYKGSALSAGRFKMLEFPHGLPAGMQGFYLNTRNKFLADNALREAINQAFDFEWSNKYLFFSQYKRTKSYYENSIYASSGKISENEIKILKELGILEELDNKNSKNSRSEKSQNATKTQNLNLENNQEKAKTRSVVGGWGVARGGKGEQPRNSRPPCPPLRTCRIRK</sequence>
<dbReference type="InterPro" id="IPR039424">
    <property type="entry name" value="SBP_5"/>
</dbReference>
<proteinExistence type="predicted"/>
<organism evidence="4 5">
    <name type="scientific">Helicobacter saguini</name>
    <dbReference type="NCBI Taxonomy" id="1548018"/>
    <lineage>
        <taxon>Bacteria</taxon>
        <taxon>Pseudomonadati</taxon>
        <taxon>Campylobacterota</taxon>
        <taxon>Epsilonproteobacteria</taxon>
        <taxon>Campylobacterales</taxon>
        <taxon>Helicobacteraceae</taxon>
        <taxon>Helicobacter</taxon>
    </lineage>
</organism>
<name>A0A6L7D9X4_9HELI</name>
<dbReference type="InterPro" id="IPR000914">
    <property type="entry name" value="SBP_5_dom"/>
</dbReference>
<feature type="compositionally biased region" description="Polar residues" evidence="2">
    <location>
        <begin position="372"/>
        <end position="382"/>
    </location>
</feature>
<dbReference type="GO" id="GO:0030288">
    <property type="term" value="C:outer membrane-bounded periplasmic space"/>
    <property type="evidence" value="ECO:0007669"/>
    <property type="project" value="TreeGrafter"/>
</dbReference>
<dbReference type="PANTHER" id="PTHR30290:SF64">
    <property type="entry name" value="ABC TRANSPORTER PERIPLASMIC BINDING PROTEIN"/>
    <property type="match status" value="1"/>
</dbReference>
<keyword evidence="1" id="KW-0732">Signal</keyword>
<evidence type="ECO:0000313" key="5">
    <source>
        <dbReference type="Proteomes" id="UP000477070"/>
    </source>
</evidence>
<dbReference type="Pfam" id="PF00496">
    <property type="entry name" value="SBP_bac_5"/>
    <property type="match status" value="1"/>
</dbReference>
<dbReference type="Proteomes" id="UP000477070">
    <property type="component" value="Unassembled WGS sequence"/>
</dbReference>
<dbReference type="CDD" id="cd08497">
    <property type="entry name" value="MbnE-like"/>
    <property type="match status" value="1"/>
</dbReference>
<protein>
    <recommendedName>
        <fullName evidence="3">Solute-binding protein family 5 domain-containing protein</fullName>
    </recommendedName>
</protein>
<dbReference type="SUPFAM" id="SSF53850">
    <property type="entry name" value="Periplasmic binding protein-like II"/>
    <property type="match status" value="1"/>
</dbReference>
<dbReference type="AlphaFoldDB" id="A0A6L7D9X4"/>
<comment type="caution">
    <text evidence="4">The sequence shown here is derived from an EMBL/GenBank/DDBJ whole genome shotgun (WGS) entry which is preliminary data.</text>
</comment>
<accession>A0A6L7D9X4</accession>
<evidence type="ECO:0000259" key="3">
    <source>
        <dbReference type="Pfam" id="PF00496"/>
    </source>
</evidence>
<reference evidence="4 5" key="1">
    <citation type="submission" date="2019-12" db="EMBL/GenBank/DDBJ databases">
        <title>Multi-Generational Helicobacter saguini Isolates.</title>
        <authorList>
            <person name="Mannion A."/>
            <person name="Shen Z."/>
            <person name="Fox J.G."/>
        </authorList>
    </citation>
    <scope>NUCLEOTIDE SEQUENCE [LARGE SCALE GENOMIC DNA]</scope>
    <source>
        <strain evidence="5">16-048 (F4)</strain>
    </source>
</reference>
<dbReference type="GO" id="GO:0015833">
    <property type="term" value="P:peptide transport"/>
    <property type="evidence" value="ECO:0007669"/>
    <property type="project" value="TreeGrafter"/>
</dbReference>
<dbReference type="GO" id="GO:1904680">
    <property type="term" value="F:peptide transmembrane transporter activity"/>
    <property type="evidence" value="ECO:0007669"/>
    <property type="project" value="TreeGrafter"/>
</dbReference>
<evidence type="ECO:0000256" key="1">
    <source>
        <dbReference type="ARBA" id="ARBA00022729"/>
    </source>
</evidence>
<dbReference type="EMBL" id="QBIU01000001">
    <property type="protein sequence ID" value="MWV69991.1"/>
    <property type="molecule type" value="Genomic_DNA"/>
</dbReference>
<dbReference type="Gene3D" id="3.10.105.10">
    <property type="entry name" value="Dipeptide-binding Protein, Domain 3"/>
    <property type="match status" value="1"/>
</dbReference>
<evidence type="ECO:0000313" key="4">
    <source>
        <dbReference type="EMBL" id="MWV69991.1"/>
    </source>
</evidence>
<dbReference type="GO" id="GO:0042884">
    <property type="term" value="P:microcin transport"/>
    <property type="evidence" value="ECO:0007669"/>
    <property type="project" value="TreeGrafter"/>
</dbReference>
<dbReference type="Gene3D" id="3.40.190.10">
    <property type="entry name" value="Periplasmic binding protein-like II"/>
    <property type="match status" value="1"/>
</dbReference>